<name>A0ABT9XLG5_9BACL</name>
<feature type="binding site" evidence="8">
    <location>
        <begin position="321"/>
        <end position="323"/>
    </location>
    <ligand>
        <name>substrate</name>
    </ligand>
</feature>
<dbReference type="RefSeq" id="WP_274456788.1">
    <property type="nucleotide sequence ID" value="NZ_CP067097.1"/>
</dbReference>
<dbReference type="InterPro" id="IPR036921">
    <property type="entry name" value="PurM-like_N_sf"/>
</dbReference>
<dbReference type="Proteomes" id="UP001232973">
    <property type="component" value="Unassembled WGS sequence"/>
</dbReference>
<dbReference type="NCBIfam" id="TIGR01736">
    <property type="entry name" value="FGAM_synth_II"/>
    <property type="match status" value="1"/>
</dbReference>
<keyword evidence="2 8" id="KW-0436">Ligase</keyword>
<evidence type="ECO:0000256" key="4">
    <source>
        <dbReference type="ARBA" id="ARBA00022741"/>
    </source>
</evidence>
<evidence type="ECO:0000259" key="9">
    <source>
        <dbReference type="Pfam" id="PF00586"/>
    </source>
</evidence>
<feature type="binding site" evidence="8">
    <location>
        <position position="277"/>
    </location>
    <ligand>
        <name>Mg(2+)</name>
        <dbReference type="ChEBI" id="CHEBI:18420"/>
        <label>2</label>
    </ligand>
</feature>
<feature type="binding site" evidence="8">
    <location>
        <position position="542"/>
    </location>
    <ligand>
        <name>Mg(2+)</name>
        <dbReference type="ChEBI" id="CHEBI:18420"/>
        <label>1</label>
    </ligand>
</feature>
<evidence type="ECO:0000259" key="11">
    <source>
        <dbReference type="Pfam" id="PF18072"/>
    </source>
</evidence>
<evidence type="ECO:0000256" key="7">
    <source>
        <dbReference type="ARBA" id="ARBA00022842"/>
    </source>
</evidence>
<comment type="catalytic activity">
    <reaction evidence="8">
        <text>N(2)-formyl-N(1)-(5-phospho-beta-D-ribosyl)glycinamide + L-glutamine + ATP + H2O = 2-formamido-N(1)-(5-O-phospho-beta-D-ribosyl)acetamidine + L-glutamate + ADP + phosphate + H(+)</text>
        <dbReference type="Rhea" id="RHEA:17129"/>
        <dbReference type="ChEBI" id="CHEBI:15377"/>
        <dbReference type="ChEBI" id="CHEBI:15378"/>
        <dbReference type="ChEBI" id="CHEBI:29985"/>
        <dbReference type="ChEBI" id="CHEBI:30616"/>
        <dbReference type="ChEBI" id="CHEBI:43474"/>
        <dbReference type="ChEBI" id="CHEBI:58359"/>
        <dbReference type="ChEBI" id="CHEBI:147286"/>
        <dbReference type="ChEBI" id="CHEBI:147287"/>
        <dbReference type="ChEBI" id="CHEBI:456216"/>
        <dbReference type="EC" id="6.3.5.3"/>
    </reaction>
</comment>
<feature type="binding site" evidence="8">
    <location>
        <position position="249"/>
    </location>
    <ligand>
        <name>substrate</name>
    </ligand>
</feature>
<keyword evidence="4 8" id="KW-0547">Nucleotide-binding</keyword>
<dbReference type="SUPFAM" id="SSF56042">
    <property type="entry name" value="PurM C-terminal domain-like"/>
    <property type="match status" value="2"/>
</dbReference>
<gene>
    <name evidence="8" type="primary">purL</name>
    <name evidence="12" type="ORF">J2S03_003028</name>
</gene>
<dbReference type="CDD" id="cd02203">
    <property type="entry name" value="PurL_repeat1"/>
    <property type="match status" value="1"/>
</dbReference>
<feature type="binding site" evidence="8">
    <location>
        <position position="63"/>
    </location>
    <ligand>
        <name>ATP</name>
        <dbReference type="ChEBI" id="CHEBI:30616"/>
    </ligand>
</feature>
<feature type="binding site" evidence="8">
    <location>
        <position position="544"/>
    </location>
    <ligand>
        <name>substrate</name>
    </ligand>
</feature>
<evidence type="ECO:0000313" key="12">
    <source>
        <dbReference type="EMBL" id="MDQ0191159.1"/>
    </source>
</evidence>
<evidence type="ECO:0000256" key="2">
    <source>
        <dbReference type="ARBA" id="ARBA00022598"/>
    </source>
</evidence>
<keyword evidence="5 8" id="KW-0658">Purine biosynthesis</keyword>
<comment type="subunit">
    <text evidence="8">Monomer. Part of the FGAM synthase complex composed of 1 PurL, 1 PurQ and 2 PurS subunits.</text>
</comment>
<keyword evidence="1 8" id="KW-0963">Cytoplasm</keyword>
<evidence type="ECO:0000256" key="6">
    <source>
        <dbReference type="ARBA" id="ARBA00022840"/>
    </source>
</evidence>
<feature type="domain" description="Phosphoribosylformylglycinamidine synthase linker" evidence="11">
    <location>
        <begin position="18"/>
        <end position="64"/>
    </location>
</feature>
<evidence type="ECO:0000256" key="1">
    <source>
        <dbReference type="ARBA" id="ARBA00022490"/>
    </source>
</evidence>
<dbReference type="NCBIfam" id="NF002290">
    <property type="entry name" value="PRK01213.1"/>
    <property type="match status" value="1"/>
</dbReference>
<comment type="caution">
    <text evidence="12">The sequence shown here is derived from an EMBL/GenBank/DDBJ whole genome shotgun (WGS) entry which is preliminary data.</text>
</comment>
<dbReference type="CDD" id="cd02204">
    <property type="entry name" value="PurL_repeat2"/>
    <property type="match status" value="1"/>
</dbReference>
<dbReference type="EMBL" id="JAUSTP010000033">
    <property type="protein sequence ID" value="MDQ0191159.1"/>
    <property type="molecule type" value="Genomic_DNA"/>
</dbReference>
<feature type="active site" description="Proton acceptor" evidence="8">
    <location>
        <position position="106"/>
    </location>
</feature>
<evidence type="ECO:0000256" key="5">
    <source>
        <dbReference type="ARBA" id="ARBA00022755"/>
    </source>
</evidence>
<dbReference type="InterPro" id="IPR010918">
    <property type="entry name" value="PurM-like_C_dom"/>
</dbReference>
<feature type="binding site" evidence="8">
    <location>
        <position position="504"/>
    </location>
    <ligand>
        <name>ATP</name>
        <dbReference type="ChEBI" id="CHEBI:30616"/>
    </ligand>
</feature>
<feature type="domain" description="PurM-like N-terminal" evidence="9">
    <location>
        <begin position="85"/>
        <end position="199"/>
    </location>
</feature>
<dbReference type="InterPro" id="IPR016188">
    <property type="entry name" value="PurM-like_N"/>
</dbReference>
<evidence type="ECO:0000313" key="13">
    <source>
        <dbReference type="Proteomes" id="UP001232973"/>
    </source>
</evidence>
<accession>A0ABT9XLG5</accession>
<dbReference type="InterPro" id="IPR010074">
    <property type="entry name" value="PRibForGlyAmidine_synth_PurL"/>
</dbReference>
<feature type="domain" description="PurM-like C-terminal" evidence="10">
    <location>
        <begin position="581"/>
        <end position="720"/>
    </location>
</feature>
<dbReference type="PANTHER" id="PTHR43555">
    <property type="entry name" value="PHOSPHORIBOSYLFORMYLGLYCINAMIDINE SYNTHASE SUBUNIT PURL"/>
    <property type="match status" value="1"/>
</dbReference>
<organism evidence="12 13">
    <name type="scientific">Alicyclobacillus cycloheptanicus</name>
    <dbReference type="NCBI Taxonomy" id="1457"/>
    <lineage>
        <taxon>Bacteria</taxon>
        <taxon>Bacillati</taxon>
        <taxon>Bacillota</taxon>
        <taxon>Bacilli</taxon>
        <taxon>Bacillales</taxon>
        <taxon>Alicyclobacillaceae</taxon>
        <taxon>Alicyclobacillus</taxon>
    </lineage>
</organism>
<keyword evidence="13" id="KW-1185">Reference proteome</keyword>
<feature type="binding site" evidence="8">
    <location>
        <position position="128"/>
    </location>
    <ligand>
        <name>Mg(2+)</name>
        <dbReference type="ChEBI" id="CHEBI:18420"/>
        <label>2</label>
    </ligand>
</feature>
<dbReference type="SUPFAM" id="SSF55326">
    <property type="entry name" value="PurM N-terminal domain-like"/>
    <property type="match status" value="2"/>
</dbReference>
<comment type="similarity">
    <text evidence="8">Belongs to the FGAMS family.</text>
</comment>
<dbReference type="InterPro" id="IPR041609">
    <property type="entry name" value="PurL_linker"/>
</dbReference>
<keyword evidence="3 8" id="KW-0479">Metal-binding</keyword>
<feature type="domain" description="PurM-like C-terminal" evidence="10">
    <location>
        <begin position="213"/>
        <end position="364"/>
    </location>
</feature>
<dbReference type="GO" id="GO:0004642">
    <property type="term" value="F:phosphoribosylformylglycinamidine synthase activity"/>
    <property type="evidence" value="ECO:0007669"/>
    <property type="project" value="UniProtKB-EC"/>
</dbReference>
<dbReference type="HAMAP" id="MF_00420">
    <property type="entry name" value="PurL_2"/>
    <property type="match status" value="1"/>
</dbReference>
<dbReference type="Gene3D" id="3.90.650.10">
    <property type="entry name" value="PurM-like C-terminal domain"/>
    <property type="match status" value="2"/>
</dbReference>
<comment type="pathway">
    <text evidence="8">Purine metabolism; IMP biosynthesis via de novo pathway; 5-amino-1-(5-phospho-D-ribosyl)imidazole from N(2)-formyl-N(1)-(5-phospho-D-ribosyl)glycinamide: step 1/2.</text>
</comment>
<feature type="domain" description="PurM-like N-terminal" evidence="9">
    <location>
        <begin position="447"/>
        <end position="566"/>
    </location>
</feature>
<protein>
    <recommendedName>
        <fullName evidence="8">Phosphoribosylformylglycinamidine synthase subunit PurL</fullName>
        <shortName evidence="8">FGAM synthase</shortName>
        <ecNumber evidence="8">6.3.5.3</ecNumber>
    </recommendedName>
    <alternativeName>
        <fullName evidence="8">Formylglycinamide ribonucleotide amidotransferase subunit II</fullName>
        <shortName evidence="8">FGAR amidotransferase II</shortName>
        <shortName evidence="8">FGAR-AT II</shortName>
    </alternativeName>
    <alternativeName>
        <fullName evidence="8">Glutamine amidotransferase PurL</fullName>
    </alternativeName>
    <alternativeName>
        <fullName evidence="8">Phosphoribosylformylglycinamidine synthase subunit II</fullName>
    </alternativeName>
</protein>
<feature type="binding site" evidence="8">
    <location>
        <position position="127"/>
    </location>
    <ligand>
        <name>substrate</name>
    </ligand>
</feature>
<sequence length="752" mass="79507">MFTLAESITPAQPTPQQIRDHQLYRELGLSDDEYRRVAAHLGRLPNHLECGLFGVLWSEHCSYKSSKVHLRKFPTSGPQVLQGPGENAGVVDLGDGIGIAFKMESHNHPSAVEPYQGAATGVGGILRDVFTMGARPIAFLNSLRFGDLRDPHTRYLFANVVAGIGGYGNCVGIPDVGGEAVFDPVYQHNPLVNAMCVGVLPASGIVKGTASGVGNPVFLIGSRTGRDGIHGATFASAEDPHAKERSAVQVGDPFLGKLLLEASLELIQTGAVVGIQDMGAAGLTSSSAEMASRAGGGLELELDKVPVREAGMTPYEMMLSESQERMLVVMEKGREQAAFDILQKWGLEVAEIGRVTDDGQLRLKFHGEVVGEVPVQALVDEAPVYERPMKAPETPPGMGVPLPDASAFADLGATLTDLLSHPSIADKRWIYRQYDTTVRASTYVGPGSDAAVVLVPDTARAVALTTDGNGRYVYLNPRRGGAIAVAEAARNIVCAGGKPLAITDCLNFGNPEKPEVMYQLAEAVAGMSEACRQLDTPVVSGNVSLYNESHGIDIYPTPVVGAVGVVEDVRFVTPNRFTSTGSVVALLGAPDDALDGSLCWQWLAGRPAGDAPRCDLAAEARLQRLLYQLIRDGQIRAAHDVSEGGLGVALAEMCMPDEIGAYIRLPLHAATPLVRAGWLFSEAQGRVCIEIAPSDVDAVQSAAAASGVPFTVIGETGGDSLSVSDREEPWLSVLVADLKAAYGTGLSKWMSA</sequence>
<comment type="function">
    <text evidence="8">Part of the phosphoribosylformylglycinamidine synthase complex involved in the purines biosynthetic pathway. Catalyzes the ATP-dependent conversion of formylglycinamide ribonucleotide (FGAR) and glutamine to yield formylglycinamidine ribonucleotide (FGAM) and glutamate. The FGAM synthase complex is composed of three subunits. PurQ produces an ammonia molecule by converting glutamine to glutamate. PurL transfers the ammonia molecule to FGAR to form FGAM in an ATP-dependent manner. PurS interacts with PurQ and PurL and is thought to assist in the transfer of the ammonia molecule from PurQ to PurL.</text>
</comment>
<evidence type="ECO:0000259" key="10">
    <source>
        <dbReference type="Pfam" id="PF02769"/>
    </source>
</evidence>
<comment type="subcellular location">
    <subcellularLocation>
        <location evidence="8">Cytoplasm</location>
    </subcellularLocation>
</comment>
<evidence type="ECO:0000256" key="8">
    <source>
        <dbReference type="HAMAP-Rule" id="MF_00420"/>
    </source>
</evidence>
<evidence type="ECO:0000256" key="3">
    <source>
        <dbReference type="ARBA" id="ARBA00022723"/>
    </source>
</evidence>
<keyword evidence="6 8" id="KW-0067">ATP-binding</keyword>
<dbReference type="InterPro" id="IPR036676">
    <property type="entry name" value="PurM-like_C_sf"/>
</dbReference>
<dbReference type="Pfam" id="PF18072">
    <property type="entry name" value="FGAR-AT_linker"/>
    <property type="match status" value="1"/>
</dbReference>
<comment type="caution">
    <text evidence="8">Lacks conserved residue(s) required for the propagation of feature annotation.</text>
</comment>
<dbReference type="PIRSF" id="PIRSF001587">
    <property type="entry name" value="FGAM_synthase_II"/>
    <property type="match status" value="1"/>
</dbReference>
<dbReference type="Gene3D" id="3.30.1330.10">
    <property type="entry name" value="PurM-like, N-terminal domain"/>
    <property type="match status" value="2"/>
</dbReference>
<dbReference type="EC" id="6.3.5.3" evidence="8"/>
<feature type="binding site" evidence="8">
    <location>
        <position position="541"/>
    </location>
    <ligand>
        <name>ATP</name>
        <dbReference type="ChEBI" id="CHEBI:30616"/>
    </ligand>
</feature>
<dbReference type="Pfam" id="PF02769">
    <property type="entry name" value="AIRS_C"/>
    <property type="match status" value="2"/>
</dbReference>
<proteinExistence type="inferred from homology"/>
<feature type="binding site" evidence="8">
    <location>
        <position position="102"/>
    </location>
    <ligand>
        <name>ATP</name>
        <dbReference type="ChEBI" id="CHEBI:30616"/>
    </ligand>
</feature>
<feature type="active site" evidence="8">
    <location>
        <position position="60"/>
    </location>
</feature>
<dbReference type="Pfam" id="PF00586">
    <property type="entry name" value="AIRS"/>
    <property type="match status" value="2"/>
</dbReference>
<dbReference type="PANTHER" id="PTHR43555:SF1">
    <property type="entry name" value="PHOSPHORIBOSYLFORMYLGLYCINAMIDINE SYNTHASE SUBUNIT PURL"/>
    <property type="match status" value="1"/>
</dbReference>
<feature type="binding site" evidence="8">
    <location>
        <begin position="105"/>
        <end position="108"/>
    </location>
    <ligand>
        <name>substrate</name>
    </ligand>
</feature>
<keyword evidence="7 8" id="KW-0460">Magnesium</keyword>
<feature type="binding site" evidence="8">
    <location>
        <position position="104"/>
    </location>
    <ligand>
        <name>Mg(2+)</name>
        <dbReference type="ChEBI" id="CHEBI:18420"/>
        <label>1</label>
    </ligand>
</feature>
<reference evidence="12 13" key="1">
    <citation type="submission" date="2023-07" db="EMBL/GenBank/DDBJ databases">
        <title>Genomic Encyclopedia of Type Strains, Phase IV (KMG-IV): sequencing the most valuable type-strain genomes for metagenomic binning, comparative biology and taxonomic classification.</title>
        <authorList>
            <person name="Goeker M."/>
        </authorList>
    </citation>
    <scope>NUCLEOTIDE SEQUENCE [LARGE SCALE GENOMIC DNA]</scope>
    <source>
        <strain evidence="12 13">DSM 4006</strain>
    </source>
</reference>